<feature type="transmembrane region" description="Helical" evidence="2">
    <location>
        <begin position="20"/>
        <end position="37"/>
    </location>
</feature>
<feature type="transmembrane region" description="Helical" evidence="2">
    <location>
        <begin position="215"/>
        <end position="239"/>
    </location>
</feature>
<feature type="compositionally biased region" description="Polar residues" evidence="1">
    <location>
        <begin position="272"/>
        <end position="290"/>
    </location>
</feature>
<dbReference type="Proteomes" id="UP001148786">
    <property type="component" value="Unassembled WGS sequence"/>
</dbReference>
<feature type="region of interest" description="Disordered" evidence="1">
    <location>
        <begin position="303"/>
        <end position="332"/>
    </location>
</feature>
<evidence type="ECO:0000313" key="3">
    <source>
        <dbReference type="EMBL" id="KAJ3501042.1"/>
    </source>
</evidence>
<feature type="transmembrane region" description="Helical" evidence="2">
    <location>
        <begin position="53"/>
        <end position="72"/>
    </location>
</feature>
<keyword evidence="2" id="KW-1133">Transmembrane helix</keyword>
<feature type="transmembrane region" description="Helical" evidence="2">
    <location>
        <begin position="245"/>
        <end position="263"/>
    </location>
</feature>
<keyword evidence="4" id="KW-1185">Reference proteome</keyword>
<feature type="transmembrane region" description="Helical" evidence="2">
    <location>
        <begin position="128"/>
        <end position="150"/>
    </location>
</feature>
<dbReference type="OrthoDB" id="3357408at2759"/>
<evidence type="ECO:0000313" key="4">
    <source>
        <dbReference type="Proteomes" id="UP001148786"/>
    </source>
</evidence>
<sequence length="332" mass="37315">MAKDSFPIDAAQVLPRLKTMTIRVFLVSFFDCLRVLLWREGWFKPLHAINKKMLVAALLMFLFASLDVAFHLRHNLDAFIWFEGDPVDAFEETSNWINVMKMVCYVLQTFVGDAILLYRCLIVYSKRWLVIVLPTLLWLGTTVCGAMTIYVEATLDTSGQLLNASDLIPFITSMLCLTLATNVLTTGLIVHRIWKIRRNVKHRSTVVTSSPLTNVMVVLIESGLMYTLSIIILFGLYMASSNGQYGVSNAVVQIIGITFNLIITSVDRRESTQPTSQTNRSISHPTSQGNVPLHMINIQTTVNRYPDPAPTKSHVSDVETASSNKVEWNSPQ</sequence>
<dbReference type="EMBL" id="JANKHO010001500">
    <property type="protein sequence ID" value="KAJ3501042.1"/>
    <property type="molecule type" value="Genomic_DNA"/>
</dbReference>
<reference evidence="3" key="1">
    <citation type="submission" date="2022-07" db="EMBL/GenBank/DDBJ databases">
        <title>Genome Sequence of Agrocybe chaxingu.</title>
        <authorList>
            <person name="Buettner E."/>
        </authorList>
    </citation>
    <scope>NUCLEOTIDE SEQUENCE</scope>
    <source>
        <strain evidence="3">MP-N11</strain>
    </source>
</reference>
<evidence type="ECO:0000256" key="1">
    <source>
        <dbReference type="SAM" id="MobiDB-lite"/>
    </source>
</evidence>
<feature type="compositionally biased region" description="Polar residues" evidence="1">
    <location>
        <begin position="319"/>
        <end position="332"/>
    </location>
</feature>
<feature type="region of interest" description="Disordered" evidence="1">
    <location>
        <begin position="270"/>
        <end position="291"/>
    </location>
</feature>
<protein>
    <submittedName>
        <fullName evidence="3">Uncharacterized protein</fullName>
    </submittedName>
</protein>
<proteinExistence type="predicted"/>
<evidence type="ECO:0000256" key="2">
    <source>
        <dbReference type="SAM" id="Phobius"/>
    </source>
</evidence>
<accession>A0A9W8MPS6</accession>
<name>A0A9W8MPS6_9AGAR</name>
<keyword evidence="2" id="KW-0472">Membrane</keyword>
<organism evidence="3 4">
    <name type="scientific">Agrocybe chaxingu</name>
    <dbReference type="NCBI Taxonomy" id="84603"/>
    <lineage>
        <taxon>Eukaryota</taxon>
        <taxon>Fungi</taxon>
        <taxon>Dikarya</taxon>
        <taxon>Basidiomycota</taxon>
        <taxon>Agaricomycotina</taxon>
        <taxon>Agaricomycetes</taxon>
        <taxon>Agaricomycetidae</taxon>
        <taxon>Agaricales</taxon>
        <taxon>Agaricineae</taxon>
        <taxon>Strophariaceae</taxon>
        <taxon>Agrocybe</taxon>
    </lineage>
</organism>
<gene>
    <name evidence="3" type="ORF">NLJ89_g9520</name>
</gene>
<keyword evidence="2" id="KW-0812">Transmembrane</keyword>
<dbReference type="AlphaFoldDB" id="A0A9W8MPS6"/>
<comment type="caution">
    <text evidence="3">The sequence shown here is derived from an EMBL/GenBank/DDBJ whole genome shotgun (WGS) entry which is preliminary data.</text>
</comment>
<feature type="transmembrane region" description="Helical" evidence="2">
    <location>
        <begin position="170"/>
        <end position="194"/>
    </location>
</feature>